<evidence type="ECO:0000313" key="2">
    <source>
        <dbReference type="Proteomes" id="UP000179243"/>
    </source>
</evidence>
<dbReference type="InterPro" id="IPR024524">
    <property type="entry name" value="DUF3800"/>
</dbReference>
<gene>
    <name evidence="1" type="ORF">A2519_04200</name>
</gene>
<evidence type="ECO:0000313" key="1">
    <source>
        <dbReference type="EMBL" id="OGK05858.1"/>
    </source>
</evidence>
<reference evidence="1 2" key="1">
    <citation type="journal article" date="2016" name="Nat. Commun.">
        <title>Thousands of microbial genomes shed light on interconnected biogeochemical processes in an aquifer system.</title>
        <authorList>
            <person name="Anantharaman K."/>
            <person name="Brown C.T."/>
            <person name="Hug L.A."/>
            <person name="Sharon I."/>
            <person name="Castelle C.J."/>
            <person name="Probst A.J."/>
            <person name="Thomas B.C."/>
            <person name="Singh A."/>
            <person name="Wilkins M.J."/>
            <person name="Karaoz U."/>
            <person name="Brodie E.L."/>
            <person name="Williams K.H."/>
            <person name="Hubbard S.S."/>
            <person name="Banfield J.F."/>
        </authorList>
    </citation>
    <scope>NUCLEOTIDE SEQUENCE [LARGE SCALE GENOMIC DNA]</scope>
</reference>
<accession>A0A1F7FGZ3</accession>
<proteinExistence type="predicted"/>
<sequence length="296" mass="33906">MAHLLFIDESGCDLKESPYEVLAGVSVADRDLWNLIKSLHQLEYKHFGRRYSSGPSELKARKVLKKKVFRHAAQLSILPYEERVRLAHACLDNGPGADSQQIAALAQAKLAFVQDVFSDMARFHCRVFASVVEKNAIRPEAGEYIRKDYAYLFERFHYFLEDMGHENQGLVVFDELEKAKSHILINQMYRYFRDTAKGKMRADRIIPEPFFVHSDLTTGVQLADLAAYVLSWGFRTPSMAEPARPELSGYADQIASLRYRAIREIGGKPDFVIWSVAHITDLRCRADMENEEERGL</sequence>
<dbReference type="Pfam" id="PF12686">
    <property type="entry name" value="DUF3800"/>
    <property type="match status" value="1"/>
</dbReference>
<dbReference type="Proteomes" id="UP000179243">
    <property type="component" value="Unassembled WGS sequence"/>
</dbReference>
<name>A0A1F7FGZ3_UNCRA</name>
<evidence type="ECO:0008006" key="3">
    <source>
        <dbReference type="Google" id="ProtNLM"/>
    </source>
</evidence>
<comment type="caution">
    <text evidence="1">The sequence shown here is derived from an EMBL/GenBank/DDBJ whole genome shotgun (WGS) entry which is preliminary data.</text>
</comment>
<protein>
    <recommendedName>
        <fullName evidence="3">DUF3800 domain-containing protein</fullName>
    </recommendedName>
</protein>
<dbReference type="AlphaFoldDB" id="A0A1F7FGZ3"/>
<organism evidence="1 2">
    <name type="scientific">Candidatus Raymondbacteria bacterium RIFOXYD12_FULL_49_13</name>
    <dbReference type="NCBI Taxonomy" id="1817890"/>
    <lineage>
        <taxon>Bacteria</taxon>
        <taxon>Raymondiibacteriota</taxon>
    </lineage>
</organism>
<dbReference type="EMBL" id="MFYX01000046">
    <property type="protein sequence ID" value="OGK05858.1"/>
    <property type="molecule type" value="Genomic_DNA"/>
</dbReference>